<protein>
    <recommendedName>
        <fullName evidence="6">Damage-inducible protein DinB</fullName>
    </recommendedName>
</protein>
<dbReference type="SUPFAM" id="SSF109854">
    <property type="entry name" value="DinB/YfiT-like putative metalloenzymes"/>
    <property type="match status" value="1"/>
</dbReference>
<dbReference type="Pfam" id="PF05163">
    <property type="entry name" value="DinB"/>
    <property type="match status" value="1"/>
</dbReference>
<evidence type="ECO:0000313" key="4">
    <source>
        <dbReference type="EMBL" id="MBC9813007.1"/>
    </source>
</evidence>
<feature type="binding site" evidence="3">
    <location>
        <position position="40"/>
    </location>
    <ligand>
        <name>a divalent metal cation</name>
        <dbReference type="ChEBI" id="CHEBI:60240"/>
    </ligand>
</feature>
<comment type="caution">
    <text evidence="4">The sequence shown here is derived from an EMBL/GenBank/DDBJ whole genome shotgun (WGS) entry which is preliminary data.</text>
</comment>
<keyword evidence="5" id="KW-1185">Reference proteome</keyword>
<dbReference type="InterPro" id="IPR007837">
    <property type="entry name" value="DinB"/>
</dbReference>
<sequence>MQGFFLSKFEFDYQANERWIDAIEAQDVTDHFEIRRQLCHILNVHHLWISRLNDMPVFSDDWDDLPFHSWRKLNRENCAQTQLFIVNKDIAGETEYTDSEGQEQRKTSSDILYHILQHSVHHRAYINFLLRKIGAIPAEMNFIAWSNK</sequence>
<evidence type="ECO:0000313" key="5">
    <source>
        <dbReference type="Proteomes" id="UP000652681"/>
    </source>
</evidence>
<name>A0A8J6P707_9FLAO</name>
<organism evidence="4 5">
    <name type="scientific">Taishania pollutisoli</name>
    <dbReference type="NCBI Taxonomy" id="2766479"/>
    <lineage>
        <taxon>Bacteria</taxon>
        <taxon>Pseudomonadati</taxon>
        <taxon>Bacteroidota</taxon>
        <taxon>Flavobacteriia</taxon>
        <taxon>Flavobacteriales</taxon>
        <taxon>Crocinitomicaceae</taxon>
        <taxon>Taishania</taxon>
    </lineage>
</organism>
<dbReference type="EMBL" id="JACVEL010000007">
    <property type="protein sequence ID" value="MBC9813007.1"/>
    <property type="molecule type" value="Genomic_DNA"/>
</dbReference>
<evidence type="ECO:0000256" key="2">
    <source>
        <dbReference type="ARBA" id="ARBA00022723"/>
    </source>
</evidence>
<dbReference type="InterPro" id="IPR034660">
    <property type="entry name" value="DinB/YfiT-like"/>
</dbReference>
<dbReference type="PANTHER" id="PTHR37302">
    <property type="entry name" value="SLR1116 PROTEIN"/>
    <property type="match status" value="1"/>
</dbReference>
<dbReference type="RefSeq" id="WP_216714321.1">
    <property type="nucleotide sequence ID" value="NZ_JACVEL010000007.1"/>
</dbReference>
<dbReference type="AlphaFoldDB" id="A0A8J6P707"/>
<evidence type="ECO:0008006" key="6">
    <source>
        <dbReference type="Google" id="ProtNLM"/>
    </source>
</evidence>
<dbReference type="Gene3D" id="1.20.120.450">
    <property type="entry name" value="dinb family like domain"/>
    <property type="match status" value="1"/>
</dbReference>
<dbReference type="PANTHER" id="PTHR37302:SF3">
    <property type="entry name" value="DAMAGE-INDUCIBLE PROTEIN DINB"/>
    <property type="match status" value="1"/>
</dbReference>
<reference evidence="4" key="1">
    <citation type="submission" date="2020-09" db="EMBL/GenBank/DDBJ databases">
        <title>Taishania pollutisoli gen. nov., sp. nov., Isolated from Tetrabromobisphenol A-Contaminated Soil.</title>
        <authorList>
            <person name="Chen Q."/>
        </authorList>
    </citation>
    <scope>NUCLEOTIDE SEQUENCE</scope>
    <source>
        <strain evidence="4">CZZ-1</strain>
    </source>
</reference>
<gene>
    <name evidence="4" type="ORF">H9Y05_11060</name>
</gene>
<dbReference type="Proteomes" id="UP000652681">
    <property type="component" value="Unassembled WGS sequence"/>
</dbReference>
<comment type="similarity">
    <text evidence="1">Belongs to the DinB family.</text>
</comment>
<dbReference type="GO" id="GO:0046872">
    <property type="term" value="F:metal ion binding"/>
    <property type="evidence" value="ECO:0007669"/>
    <property type="project" value="UniProtKB-KW"/>
</dbReference>
<keyword evidence="2 3" id="KW-0479">Metal-binding</keyword>
<accession>A0A8J6P707</accession>
<proteinExistence type="inferred from homology"/>
<feature type="binding site" evidence="3">
    <location>
        <position position="118"/>
    </location>
    <ligand>
        <name>a divalent metal cation</name>
        <dbReference type="ChEBI" id="CHEBI:60240"/>
    </ligand>
</feature>
<evidence type="ECO:0000256" key="3">
    <source>
        <dbReference type="PIRSR" id="PIRSR607837-1"/>
    </source>
</evidence>
<feature type="binding site" evidence="3">
    <location>
        <position position="122"/>
    </location>
    <ligand>
        <name>a divalent metal cation</name>
        <dbReference type="ChEBI" id="CHEBI:60240"/>
    </ligand>
</feature>
<evidence type="ECO:0000256" key="1">
    <source>
        <dbReference type="ARBA" id="ARBA00008635"/>
    </source>
</evidence>